<evidence type="ECO:0000256" key="3">
    <source>
        <dbReference type="ARBA" id="ARBA00022917"/>
    </source>
</evidence>
<dbReference type="GO" id="GO:0016020">
    <property type="term" value="C:membrane"/>
    <property type="evidence" value="ECO:0007669"/>
    <property type="project" value="TreeGrafter"/>
</dbReference>
<dbReference type="GO" id="GO:0032790">
    <property type="term" value="P:ribosome disassembly"/>
    <property type="evidence" value="ECO:0007669"/>
    <property type="project" value="TreeGrafter"/>
</dbReference>
<organism evidence="8 9">
    <name type="scientific">Candidatus Curtissbacteria bacterium RIFOXYA1_FULL_41_14</name>
    <dbReference type="NCBI Taxonomy" id="1797737"/>
    <lineage>
        <taxon>Bacteria</taxon>
        <taxon>Candidatus Curtissiibacteriota</taxon>
    </lineage>
</organism>
<accession>A0A1F5HGL2</accession>
<evidence type="ECO:0000256" key="1">
    <source>
        <dbReference type="ARBA" id="ARBA00005439"/>
    </source>
</evidence>
<dbReference type="NCBIfam" id="TIGR00168">
    <property type="entry name" value="infC"/>
    <property type="match status" value="1"/>
</dbReference>
<dbReference type="SUPFAM" id="SSF55200">
    <property type="entry name" value="Translation initiation factor IF3, C-terminal domain"/>
    <property type="match status" value="1"/>
</dbReference>
<keyword evidence="4" id="KW-0963">Cytoplasm</keyword>
<dbReference type="Pfam" id="PF00707">
    <property type="entry name" value="IF3_C"/>
    <property type="match status" value="1"/>
</dbReference>
<comment type="similarity">
    <text evidence="1 4">Belongs to the IF-3 family.</text>
</comment>
<dbReference type="InterPro" id="IPR019814">
    <property type="entry name" value="Translation_initiation_fac_3_N"/>
</dbReference>
<dbReference type="HAMAP" id="MF_00080">
    <property type="entry name" value="IF_3"/>
    <property type="match status" value="1"/>
</dbReference>
<proteinExistence type="inferred from homology"/>
<gene>
    <name evidence="4" type="primary">infC</name>
    <name evidence="8" type="ORF">A2196_05160</name>
</gene>
<dbReference type="Gene3D" id="3.30.110.10">
    <property type="entry name" value="Translation initiation factor 3 (IF-3), C-terminal domain"/>
    <property type="match status" value="1"/>
</dbReference>
<evidence type="ECO:0000256" key="4">
    <source>
        <dbReference type="HAMAP-Rule" id="MF_00080"/>
    </source>
</evidence>
<dbReference type="AlphaFoldDB" id="A0A1F5HGL2"/>
<dbReference type="GO" id="GO:0005829">
    <property type="term" value="C:cytosol"/>
    <property type="evidence" value="ECO:0007669"/>
    <property type="project" value="TreeGrafter"/>
</dbReference>
<name>A0A1F5HGL2_9BACT</name>
<comment type="function">
    <text evidence="4">IF-3 binds to the 30S ribosomal subunit and shifts the equilibrium between 70S ribosomes and their 50S and 30S subunits in favor of the free subunits, thus enhancing the availability of 30S subunits on which protein synthesis initiation begins.</text>
</comment>
<dbReference type="Proteomes" id="UP000176751">
    <property type="component" value="Unassembled WGS sequence"/>
</dbReference>
<reference evidence="8 9" key="1">
    <citation type="journal article" date="2016" name="Nat. Commun.">
        <title>Thousands of microbial genomes shed light on interconnected biogeochemical processes in an aquifer system.</title>
        <authorList>
            <person name="Anantharaman K."/>
            <person name="Brown C.T."/>
            <person name="Hug L.A."/>
            <person name="Sharon I."/>
            <person name="Castelle C.J."/>
            <person name="Probst A.J."/>
            <person name="Thomas B.C."/>
            <person name="Singh A."/>
            <person name="Wilkins M.J."/>
            <person name="Karaoz U."/>
            <person name="Brodie E.L."/>
            <person name="Williams K.H."/>
            <person name="Hubbard S.S."/>
            <person name="Banfield J.F."/>
        </authorList>
    </citation>
    <scope>NUCLEOTIDE SEQUENCE [LARGE SCALE GENOMIC DNA]</scope>
</reference>
<dbReference type="EMBL" id="MFCA01000002">
    <property type="protein sequence ID" value="OGE03206.1"/>
    <property type="molecule type" value="Genomic_DNA"/>
</dbReference>
<dbReference type="Pfam" id="PF05198">
    <property type="entry name" value="IF3_N"/>
    <property type="match status" value="1"/>
</dbReference>
<dbReference type="InterPro" id="IPR036788">
    <property type="entry name" value="T_IF-3_C_sf"/>
</dbReference>
<dbReference type="PANTHER" id="PTHR10938:SF0">
    <property type="entry name" value="TRANSLATION INITIATION FACTOR IF-3, MITOCHONDRIAL"/>
    <property type="match status" value="1"/>
</dbReference>
<dbReference type="InterPro" id="IPR036787">
    <property type="entry name" value="T_IF-3_N_sf"/>
</dbReference>
<dbReference type="STRING" id="1797737.A2196_05160"/>
<evidence type="ECO:0000313" key="9">
    <source>
        <dbReference type="Proteomes" id="UP000176751"/>
    </source>
</evidence>
<dbReference type="GO" id="GO:0043022">
    <property type="term" value="F:ribosome binding"/>
    <property type="evidence" value="ECO:0007669"/>
    <property type="project" value="TreeGrafter"/>
</dbReference>
<keyword evidence="3 4" id="KW-0648">Protein biosynthesis</keyword>
<evidence type="ECO:0000256" key="5">
    <source>
        <dbReference type="NCBIfam" id="TIGR00168"/>
    </source>
</evidence>
<sequence length="179" mass="20533">MPRRSKVKKLYKLNHQISAKELRVIDEEGKQIGILSLSEALKKAQSAEADLVEIAPDAQPPVAKIIDFKKFRYLEEKKQKEARKHTKQTELKEVRFSPFIGEHDLQTALEKVKKFIAEGHLVKISVIFKGRQMAHTEFGPKLLDRIMTDLSQIAQSEREARFEGRRFVTIIRPVKGASS</sequence>
<dbReference type="PANTHER" id="PTHR10938">
    <property type="entry name" value="TRANSLATION INITIATION FACTOR IF-3"/>
    <property type="match status" value="1"/>
</dbReference>
<dbReference type="InterPro" id="IPR019815">
    <property type="entry name" value="Translation_initiation_fac_3_C"/>
</dbReference>
<evidence type="ECO:0000259" key="6">
    <source>
        <dbReference type="Pfam" id="PF00707"/>
    </source>
</evidence>
<comment type="subcellular location">
    <subcellularLocation>
        <location evidence="4">Cytoplasm</location>
    </subcellularLocation>
</comment>
<dbReference type="InterPro" id="IPR001288">
    <property type="entry name" value="Translation_initiation_fac_3"/>
</dbReference>
<dbReference type="SUPFAM" id="SSF54364">
    <property type="entry name" value="Translation initiation factor IF3, N-terminal domain"/>
    <property type="match status" value="1"/>
</dbReference>
<evidence type="ECO:0000259" key="7">
    <source>
        <dbReference type="Pfam" id="PF05198"/>
    </source>
</evidence>
<evidence type="ECO:0000256" key="2">
    <source>
        <dbReference type="ARBA" id="ARBA00022540"/>
    </source>
</evidence>
<comment type="caution">
    <text evidence="8">The sequence shown here is derived from an EMBL/GenBank/DDBJ whole genome shotgun (WGS) entry which is preliminary data.</text>
</comment>
<dbReference type="FunFam" id="3.10.20.80:FF:000001">
    <property type="entry name" value="Translation initiation factor IF-3"/>
    <property type="match status" value="1"/>
</dbReference>
<feature type="domain" description="Translation initiation factor 3 C-terminal" evidence="6">
    <location>
        <begin position="90"/>
        <end position="173"/>
    </location>
</feature>
<protein>
    <recommendedName>
        <fullName evidence="4 5">Translation initiation factor IF-3</fullName>
    </recommendedName>
</protein>
<feature type="domain" description="Translation initiation factor 3 N-terminal" evidence="7">
    <location>
        <begin position="14"/>
        <end position="82"/>
    </location>
</feature>
<comment type="subunit">
    <text evidence="4">Monomer.</text>
</comment>
<keyword evidence="2 4" id="KW-0396">Initiation factor</keyword>
<dbReference type="GO" id="GO:0003743">
    <property type="term" value="F:translation initiation factor activity"/>
    <property type="evidence" value="ECO:0007669"/>
    <property type="project" value="UniProtKB-UniRule"/>
</dbReference>
<dbReference type="Gene3D" id="3.10.20.80">
    <property type="entry name" value="Translation initiation factor 3 (IF-3), N-terminal domain"/>
    <property type="match status" value="1"/>
</dbReference>
<evidence type="ECO:0000313" key="8">
    <source>
        <dbReference type="EMBL" id="OGE03206.1"/>
    </source>
</evidence>